<reference evidence="6 7" key="1">
    <citation type="journal article" date="2011" name="Science">
        <title>The Selaginella genome identifies genetic changes associated with the evolution of vascular plants.</title>
        <authorList>
            <person name="Banks J.A."/>
            <person name="Nishiyama T."/>
            <person name="Hasebe M."/>
            <person name="Bowman J.L."/>
            <person name="Gribskov M."/>
            <person name="dePamphilis C."/>
            <person name="Albert V.A."/>
            <person name="Aono N."/>
            <person name="Aoyama T."/>
            <person name="Ambrose B.A."/>
            <person name="Ashton N.W."/>
            <person name="Axtell M.J."/>
            <person name="Barker E."/>
            <person name="Barker M.S."/>
            <person name="Bennetzen J.L."/>
            <person name="Bonawitz N.D."/>
            <person name="Chapple C."/>
            <person name="Cheng C."/>
            <person name="Correa L.G."/>
            <person name="Dacre M."/>
            <person name="DeBarry J."/>
            <person name="Dreyer I."/>
            <person name="Elias M."/>
            <person name="Engstrom E.M."/>
            <person name="Estelle M."/>
            <person name="Feng L."/>
            <person name="Finet C."/>
            <person name="Floyd S.K."/>
            <person name="Frommer W.B."/>
            <person name="Fujita T."/>
            <person name="Gramzow L."/>
            <person name="Gutensohn M."/>
            <person name="Harholt J."/>
            <person name="Hattori M."/>
            <person name="Heyl A."/>
            <person name="Hirai T."/>
            <person name="Hiwatashi Y."/>
            <person name="Ishikawa M."/>
            <person name="Iwata M."/>
            <person name="Karol K.G."/>
            <person name="Koehler B."/>
            <person name="Kolukisaoglu U."/>
            <person name="Kubo M."/>
            <person name="Kurata T."/>
            <person name="Lalonde S."/>
            <person name="Li K."/>
            <person name="Li Y."/>
            <person name="Litt A."/>
            <person name="Lyons E."/>
            <person name="Manning G."/>
            <person name="Maruyama T."/>
            <person name="Michael T.P."/>
            <person name="Mikami K."/>
            <person name="Miyazaki S."/>
            <person name="Morinaga S."/>
            <person name="Murata T."/>
            <person name="Mueller-Roeber B."/>
            <person name="Nelson D.R."/>
            <person name="Obara M."/>
            <person name="Oguri Y."/>
            <person name="Olmstead R.G."/>
            <person name="Onodera N."/>
            <person name="Petersen B.L."/>
            <person name="Pils B."/>
            <person name="Prigge M."/>
            <person name="Rensing S.A."/>
            <person name="Riano-Pachon D.M."/>
            <person name="Roberts A.W."/>
            <person name="Sato Y."/>
            <person name="Scheller H.V."/>
            <person name="Schulz B."/>
            <person name="Schulz C."/>
            <person name="Shakirov E.V."/>
            <person name="Shibagaki N."/>
            <person name="Shinohara N."/>
            <person name="Shippen D.E."/>
            <person name="Soerensen I."/>
            <person name="Sotooka R."/>
            <person name="Sugimoto N."/>
            <person name="Sugita M."/>
            <person name="Sumikawa N."/>
            <person name="Tanurdzic M."/>
            <person name="Theissen G."/>
            <person name="Ulvskov P."/>
            <person name="Wakazuki S."/>
            <person name="Weng J.K."/>
            <person name="Willats W.W."/>
            <person name="Wipf D."/>
            <person name="Wolf P.G."/>
            <person name="Yang L."/>
            <person name="Zimmer A.D."/>
            <person name="Zhu Q."/>
            <person name="Mitros T."/>
            <person name="Hellsten U."/>
            <person name="Loque D."/>
            <person name="Otillar R."/>
            <person name="Salamov A."/>
            <person name="Schmutz J."/>
            <person name="Shapiro H."/>
            <person name="Lindquist E."/>
            <person name="Lucas S."/>
            <person name="Rokhsar D."/>
            <person name="Grigoriev I.V."/>
        </authorList>
    </citation>
    <scope>NUCLEOTIDE SEQUENCE [LARGE SCALE GENOMIC DNA]</scope>
</reference>
<dbReference type="InParanoid" id="D8T8D9"/>
<evidence type="ECO:0000256" key="2">
    <source>
        <dbReference type="ARBA" id="ARBA00023242"/>
    </source>
</evidence>
<dbReference type="GO" id="GO:0005634">
    <property type="term" value="C:nucleus"/>
    <property type="evidence" value="ECO:0000318"/>
    <property type="project" value="GO_Central"/>
</dbReference>
<dbReference type="Gene3D" id="2.130.10.10">
    <property type="entry name" value="YVTN repeat-like/Quinoprotein amine dehydrogenase"/>
    <property type="match status" value="2"/>
</dbReference>
<evidence type="ECO:0000259" key="4">
    <source>
        <dbReference type="Pfam" id="PF10433"/>
    </source>
</evidence>
<accession>D8T8D9</accession>
<dbReference type="InterPro" id="IPR058543">
    <property type="entry name" value="Beta-prop_RSE1/DDB1/CPSF1_2nd"/>
</dbReference>
<proteinExistence type="predicted"/>
<dbReference type="OMA" id="QICAYYM"/>
<dbReference type="GO" id="GO:0005686">
    <property type="term" value="C:U2 snRNP"/>
    <property type="evidence" value="ECO:0000318"/>
    <property type="project" value="GO_Central"/>
</dbReference>
<dbReference type="Gramene" id="EFJ07123">
    <property type="protein sequence ID" value="EFJ07123"/>
    <property type="gene ID" value="SELMODRAFT_448595"/>
</dbReference>
<dbReference type="InterPro" id="IPR004871">
    <property type="entry name" value="RSE1/DDB1/CPSF1_C"/>
</dbReference>
<keyword evidence="2" id="KW-0539">Nucleus</keyword>
<organism evidence="7">
    <name type="scientific">Selaginella moellendorffii</name>
    <name type="common">Spikemoss</name>
    <dbReference type="NCBI Taxonomy" id="88036"/>
    <lineage>
        <taxon>Eukaryota</taxon>
        <taxon>Viridiplantae</taxon>
        <taxon>Streptophyta</taxon>
        <taxon>Embryophyta</taxon>
        <taxon>Tracheophyta</taxon>
        <taxon>Lycopodiopsida</taxon>
        <taxon>Selaginellales</taxon>
        <taxon>Selaginellaceae</taxon>
        <taxon>Selaginella</taxon>
    </lineage>
</organism>
<comment type="subcellular location">
    <subcellularLocation>
        <location evidence="1">Nucleus</location>
    </subcellularLocation>
</comment>
<evidence type="ECO:0008006" key="8">
    <source>
        <dbReference type="Google" id="ProtNLM"/>
    </source>
</evidence>
<dbReference type="GO" id="GO:0030620">
    <property type="term" value="F:U2 snRNA binding"/>
    <property type="evidence" value="ECO:0000318"/>
    <property type="project" value="GO_Central"/>
</dbReference>
<evidence type="ECO:0000259" key="3">
    <source>
        <dbReference type="Pfam" id="PF03178"/>
    </source>
</evidence>
<dbReference type="EMBL" id="GL377689">
    <property type="protein sequence ID" value="EFJ07123.1"/>
    <property type="molecule type" value="Genomic_DNA"/>
</dbReference>
<dbReference type="Pfam" id="PF10433">
    <property type="entry name" value="Beta-prop_RSE1_1st"/>
    <property type="match status" value="1"/>
</dbReference>
<feature type="domain" description="RSE1/DDB1/CPSF1 C-terminal" evidence="3">
    <location>
        <begin position="997"/>
        <end position="1245"/>
    </location>
</feature>
<evidence type="ECO:0000259" key="5">
    <source>
        <dbReference type="Pfam" id="PF23726"/>
    </source>
</evidence>
<name>D8T8D9_SELML</name>
<keyword evidence="7" id="KW-1185">Reference proteome</keyword>
<dbReference type="HOGENOM" id="CLU_008144_0_0_1"/>
<dbReference type="KEGG" id="smo:SELMODRAFT_448595"/>
<dbReference type="Proteomes" id="UP000001514">
    <property type="component" value="Unassembled WGS sequence"/>
</dbReference>
<dbReference type="eggNOG" id="KOG1898">
    <property type="taxonomic scope" value="Eukaryota"/>
</dbReference>
<dbReference type="InterPro" id="IPR015943">
    <property type="entry name" value="WD40/YVTN_repeat-like_dom_sf"/>
</dbReference>
<dbReference type="STRING" id="88036.D8T8D9"/>
<feature type="domain" description="RSE1/DDB1/CPSF1 second beta-propeller" evidence="5">
    <location>
        <begin position="485"/>
        <end position="836"/>
    </location>
</feature>
<feature type="domain" description="RSE1/DDB1/CPSF1 first beta-propeller" evidence="4">
    <location>
        <begin position="28"/>
        <end position="432"/>
    </location>
</feature>
<evidence type="ECO:0000313" key="7">
    <source>
        <dbReference type="Proteomes" id="UP000001514"/>
    </source>
</evidence>
<dbReference type="Gene3D" id="1.10.150.910">
    <property type="match status" value="1"/>
</dbReference>
<dbReference type="Pfam" id="PF03178">
    <property type="entry name" value="CPSF_A"/>
    <property type="match status" value="1"/>
</dbReference>
<dbReference type="InterPro" id="IPR018846">
    <property type="entry name" value="Beta-prop_RSE1/DDB1/CPSF1_1st"/>
</dbReference>
<evidence type="ECO:0000256" key="1">
    <source>
        <dbReference type="ARBA" id="ARBA00004123"/>
    </source>
</evidence>
<dbReference type="GO" id="GO:0000398">
    <property type="term" value="P:mRNA splicing, via spliceosome"/>
    <property type="evidence" value="ECO:0000318"/>
    <property type="project" value="GO_Central"/>
</dbReference>
<dbReference type="FunCoup" id="D8T8D9">
    <property type="interactions" value="1920"/>
</dbReference>
<sequence length="1292" mass="140934">MAVQDASAAEDDSEVLYLAKCLQKSSVVSYAVCGHIRSPLMLEVVFGKETALELVVLVEDGSVQPVCEQSVFGIIKDMKLLPWNEHRRAPYSQTYGKDLLVLLSDSGKLSFLTFSVDLHRFVAVSQIHLSHPGTSLRELGWLLAVDSRSRAVAVSAIEDLVAIFPTSVAAGENVVEKASVFFFLAITYPAPGNVANDAEATYGWGTIWSMAFVASPEESHQLLLAVILHRKGALSNELQVLLCDTNERSIHLGARYHPSGEPAIDFLTYGVVEMPAFPGFVLLLRLGEIVLVDARAIGTTTYPANLVAFSLLDFRDTVGDPEERPRPYYRVPDDEYGTRAKLFISAWCWEPDSKGQARLAFSTGKGGIDVVTLRPDAASGRPTPVRDCQYKCSQCRLLLWTSDGFMTAMIEMGDGHVLKVEDGQLSFQSFVQNIAPILDFSLVDYYGEKQDQMFACCGGDEEGSVRIIRNGNSVEKLICTPPVYQGVSGIWTMRYRFKDPYHAFFLISFVEETRVLSVGLNFVDITDAVGFESQVNTLACGLVEDGWVAQVWRYEVKLCSPTKAAHPAGVSGSNPLSTTWRKPGYPISVGAVCRSRVILALARPGLLLMLGATQTSDGSFELVELQLCMMEAEISCISIPQGDISIPVPPTIAGLHAGNTVPAGLDLGNVCVVGTHKPSVELLSIVPGDKFAPFAVGQVSLITSVGTAVSGCIPQDVRLALFDRLYILAGLRNGMLLRYEWPEDTPSLVLSKPAQLHLVAARRLGVSPVCLVPLEACALRADIIALSDRPWLLQMAKRISYTSISFQPSTHATPVCSKDCPKGIIFLADCSLHLVEMEQSRTLNVQKLHLGCTGRRVLYHPESGVLIVLRLLSEHRSDVCCIEPLSGAVLCVHPFGVEQIVKCMELMKLGDEQLLLVGTASDSRRAVMTTGEAERQAFYFLFSSSRGVLVVLYLDAPPPPSPRSPMSSPTSESSGRASIVFQPDDYCFVPRANVGLPGPVNAVASYLGQYVLACAGNHLFCLGIASMDESPRRWKKLASIKTRFVITSISVRFTTIAVGDCRDGVLLFTYREDSKKLEPIRCDPMRRLVSDCTLVDVDTAVVVDRQGNFCALSANEETEGKCDSNSGSPEKNLEAHCWFHIGEVCTTVRKGSFAFKAVEDSCSVDRLIPNMGKSCVIATTLLGSVFIFVRMTGEEYSLLQALQRRLSVLPATAPVLGNDHARFRGQGRPAGVKEVLDGDLLEQFLELTSAEQVAVLKEPGPMVLRKSGGAYSPELQVERVLRLLEKIHHTVT</sequence>
<gene>
    <name evidence="6" type="ORF">SELMODRAFT_448595</name>
</gene>
<dbReference type="InterPro" id="IPR050358">
    <property type="entry name" value="RSE1/DDB1/CFT1"/>
</dbReference>
<protein>
    <recommendedName>
        <fullName evidence="8">DNA damage-binding protein 1</fullName>
    </recommendedName>
</protein>
<dbReference type="Pfam" id="PF23726">
    <property type="entry name" value="Beta-prop_RSE1_2nd"/>
    <property type="match status" value="1"/>
</dbReference>
<evidence type="ECO:0000313" key="6">
    <source>
        <dbReference type="EMBL" id="EFJ07123.1"/>
    </source>
</evidence>
<dbReference type="PANTHER" id="PTHR10644">
    <property type="entry name" value="DNA REPAIR/RNA PROCESSING CPSF FAMILY"/>
    <property type="match status" value="1"/>
</dbReference>